<keyword evidence="5 8" id="KW-0067">ATP-binding</keyword>
<gene>
    <name evidence="10" type="ORF">E3Q22_00161</name>
</gene>
<name>A0A4T0MHH4_9BASI</name>
<evidence type="ECO:0000256" key="1">
    <source>
        <dbReference type="ARBA" id="ARBA00004496"/>
    </source>
</evidence>
<comment type="similarity">
    <text evidence="2 8">Belongs to the TCP-1 chaperonin family.</text>
</comment>
<dbReference type="InterPro" id="IPR027410">
    <property type="entry name" value="TCP-1-like_intermed_sf"/>
</dbReference>
<dbReference type="FunFam" id="3.30.260.10:FF:000022">
    <property type="entry name" value="T-complex protein 1 subunit eta"/>
    <property type="match status" value="1"/>
</dbReference>
<accession>A0A4T0MHH4</accession>
<dbReference type="InterPro" id="IPR027413">
    <property type="entry name" value="GROEL-like_equatorial_sf"/>
</dbReference>
<dbReference type="InterPro" id="IPR012720">
    <property type="entry name" value="Chap_CCT_eta"/>
</dbReference>
<evidence type="ECO:0000256" key="8">
    <source>
        <dbReference type="RuleBase" id="RU004187"/>
    </source>
</evidence>
<evidence type="ECO:0000256" key="3">
    <source>
        <dbReference type="ARBA" id="ARBA00022490"/>
    </source>
</evidence>
<dbReference type="GO" id="GO:0005832">
    <property type="term" value="C:chaperonin-containing T-complex"/>
    <property type="evidence" value="ECO:0007669"/>
    <property type="project" value="UniProtKB-ARBA"/>
</dbReference>
<dbReference type="Gene3D" id="3.50.7.10">
    <property type="entry name" value="GroEL"/>
    <property type="match status" value="1"/>
</dbReference>
<dbReference type="SUPFAM" id="SSF48592">
    <property type="entry name" value="GroEL equatorial domain-like"/>
    <property type="match status" value="1"/>
</dbReference>
<dbReference type="InterPro" id="IPR002194">
    <property type="entry name" value="Chaperonin_TCP-1_CS"/>
</dbReference>
<dbReference type="EMBL" id="SPRC01000001">
    <property type="protein sequence ID" value="TIB82701.1"/>
    <property type="molecule type" value="Genomic_DNA"/>
</dbReference>
<organism evidence="10 11">
    <name type="scientific">Wallemia mellicola</name>
    <dbReference type="NCBI Taxonomy" id="1708541"/>
    <lineage>
        <taxon>Eukaryota</taxon>
        <taxon>Fungi</taxon>
        <taxon>Dikarya</taxon>
        <taxon>Basidiomycota</taxon>
        <taxon>Wallemiomycotina</taxon>
        <taxon>Wallemiomycetes</taxon>
        <taxon>Wallemiales</taxon>
        <taxon>Wallemiaceae</taxon>
        <taxon>Wallemia</taxon>
    </lineage>
</organism>
<dbReference type="PRINTS" id="PR00304">
    <property type="entry name" value="TCOMPLEXTCP1"/>
</dbReference>
<evidence type="ECO:0000256" key="7">
    <source>
        <dbReference type="ARBA" id="ARBA00032221"/>
    </source>
</evidence>
<dbReference type="SUPFAM" id="SSF54849">
    <property type="entry name" value="GroEL-intermediate domain like"/>
    <property type="match status" value="1"/>
</dbReference>
<comment type="subcellular location">
    <subcellularLocation>
        <location evidence="1">Cytoplasm</location>
    </subcellularLocation>
</comment>
<dbReference type="Gene3D" id="1.10.560.10">
    <property type="entry name" value="GroEL-like equatorial domain"/>
    <property type="match status" value="1"/>
</dbReference>
<comment type="caution">
    <text evidence="10">The sequence shown here is derived from an EMBL/GenBank/DDBJ whole genome shotgun (WGS) entry which is preliminary data.</text>
</comment>
<dbReference type="PANTHER" id="PTHR11353">
    <property type="entry name" value="CHAPERONIN"/>
    <property type="match status" value="1"/>
</dbReference>
<dbReference type="GO" id="GO:0140662">
    <property type="term" value="F:ATP-dependent protein folding chaperone"/>
    <property type="evidence" value="ECO:0007669"/>
    <property type="project" value="InterPro"/>
</dbReference>
<evidence type="ECO:0000256" key="4">
    <source>
        <dbReference type="ARBA" id="ARBA00022741"/>
    </source>
</evidence>
<dbReference type="InterPro" id="IPR017998">
    <property type="entry name" value="Chaperone_TCP-1"/>
</dbReference>
<evidence type="ECO:0000256" key="5">
    <source>
        <dbReference type="ARBA" id="ARBA00022840"/>
    </source>
</evidence>
<keyword evidence="6 8" id="KW-0143">Chaperone</keyword>
<evidence type="ECO:0000313" key="10">
    <source>
        <dbReference type="EMBL" id="TIB82701.1"/>
    </source>
</evidence>
<dbReference type="InterPro" id="IPR002423">
    <property type="entry name" value="Cpn60/GroEL/TCP-1"/>
</dbReference>
<evidence type="ECO:0000256" key="9">
    <source>
        <dbReference type="SAM" id="MobiDB-lite"/>
    </source>
</evidence>
<dbReference type="GO" id="GO:0051082">
    <property type="term" value="F:unfolded protein binding"/>
    <property type="evidence" value="ECO:0007669"/>
    <property type="project" value="InterPro"/>
</dbReference>
<dbReference type="SUPFAM" id="SSF52029">
    <property type="entry name" value="GroEL apical domain-like"/>
    <property type="match status" value="1"/>
</dbReference>
<feature type="compositionally biased region" description="Low complexity" evidence="9">
    <location>
        <begin position="65"/>
        <end position="76"/>
    </location>
</feature>
<dbReference type="Proteomes" id="UP000310685">
    <property type="component" value="Unassembled WGS sequence"/>
</dbReference>
<reference evidence="10 11" key="1">
    <citation type="submission" date="2019-03" db="EMBL/GenBank/DDBJ databases">
        <title>Sequencing 25 genomes of Wallemia mellicola.</title>
        <authorList>
            <person name="Gostincar C."/>
        </authorList>
    </citation>
    <scope>NUCLEOTIDE SEQUENCE [LARGE SCALE GENOMIC DNA]</scope>
    <source>
        <strain evidence="10 11">EXF-6152</strain>
    </source>
</reference>
<evidence type="ECO:0000313" key="11">
    <source>
        <dbReference type="Proteomes" id="UP000310685"/>
    </source>
</evidence>
<dbReference type="Pfam" id="PF00118">
    <property type="entry name" value="Cpn60_TCP1"/>
    <property type="match status" value="1"/>
</dbReference>
<keyword evidence="4 8" id="KW-0547">Nucleotide-binding</keyword>
<evidence type="ECO:0000256" key="2">
    <source>
        <dbReference type="ARBA" id="ARBA00008020"/>
    </source>
</evidence>
<protein>
    <recommendedName>
        <fullName evidence="7">CCT-eta</fullName>
    </recommendedName>
</protein>
<evidence type="ECO:0000256" key="6">
    <source>
        <dbReference type="ARBA" id="ARBA00023186"/>
    </source>
</evidence>
<dbReference type="GO" id="GO:0005524">
    <property type="term" value="F:ATP binding"/>
    <property type="evidence" value="ECO:0007669"/>
    <property type="project" value="UniProtKB-KW"/>
</dbReference>
<keyword evidence="3" id="KW-0963">Cytoplasm</keyword>
<dbReference type="AlphaFoldDB" id="A0A4T0MHH4"/>
<dbReference type="InterPro" id="IPR027409">
    <property type="entry name" value="GroEL-like_apical_dom_sf"/>
</dbReference>
<dbReference type="FunFam" id="1.10.560.10:FF:000017">
    <property type="entry name" value="T-complex protein 1 subunit eta"/>
    <property type="match status" value="1"/>
</dbReference>
<dbReference type="FunFam" id="3.50.7.10:FF:000006">
    <property type="entry name" value="T-complex protein 1 subunit eta"/>
    <property type="match status" value="1"/>
</dbReference>
<feature type="region of interest" description="Disordered" evidence="9">
    <location>
        <begin position="65"/>
        <end position="98"/>
    </location>
</feature>
<dbReference type="CDD" id="cd03340">
    <property type="entry name" value="TCP1_eta"/>
    <property type="match status" value="1"/>
</dbReference>
<dbReference type="Gene3D" id="3.30.260.10">
    <property type="entry name" value="TCP-1-like chaperonin intermediate domain"/>
    <property type="match status" value="1"/>
</dbReference>
<dbReference type="NCBIfam" id="TIGR02345">
    <property type="entry name" value="chap_CCT_eta"/>
    <property type="match status" value="1"/>
</dbReference>
<dbReference type="PROSITE" id="PS00995">
    <property type="entry name" value="TCP1_3"/>
    <property type="match status" value="1"/>
</dbReference>
<proteinExistence type="inferred from homology"/>
<feature type="region of interest" description="Disordered" evidence="9">
    <location>
        <begin position="776"/>
        <end position="812"/>
    </location>
</feature>
<sequence>MNQRRYFCHACTNQGALRDGLCSRCSSSFVEELGEQTTGEDPRSFTLGTLGNPIQDFLASFIGTQEQEGQEQSQSSNFRPPSPPANTATHPGQRRGFVMLGNPANPIRFSFGDSREDREMPSLSDFLANSFQPPPIHRETHPNSTANQPDQQAGVGIGGYLQQLLSSLFNGPAGVPNVMFNNGQAQFGDYILSQAAFDRFIDDLMQNQQPQGPPPASKETIDSLPRGIVDKQWLDAQDILDCSVCKDDFQIGDKNITLPYLMILVFLLSTTKNVITRDDDGTDSSQGKGQLLSNIGACLAVVDCVASTLGPRGMDKLILLEIVHPAAKSLVDIARAQDAEVGDGTTSVTLLAGEMLRECKSFIEEGVNPYIVIKGYRKATQVALEEIKKLAIPIDKSNPEKFREHLLKCAATSMSSKLIQNDKPFFTNMAVDAVMCLNQDDLNEELIGVKRVPGGGMQDSLLINGVAFKKTFSYAGFEQQPKSFTNPSVLCLNVELELKAEKDNAEVRVEDVNEYQKIVDAEWDIIYQKLDAIVKTGAKVVLSKLPIGDLATQYFADRDIFCAGRVASDDMKRVVQALGGAIQSTVTDIDPSKHLGHCGKFEERQIGSERFNIFTECPASQTCTIILRGGAEQFIAEVERSLHDAIMIVRRTIKHSTIVGGGGAIEMELSKRLRDVSKSIQGKQQLIISAFAKSLEGIPRQLCDNAGFDATDLLNKLRMQHAKDDLWAGVDIENEGVGNSVELFIWEPALVKMNAIASASEAACLVLSVDETIRNPQSEAPNPSAPIDRQTAQSAMRGRGGMRGGRGRGRRM</sequence>
<dbReference type="GO" id="GO:0016887">
    <property type="term" value="F:ATP hydrolysis activity"/>
    <property type="evidence" value="ECO:0007669"/>
    <property type="project" value="InterPro"/>
</dbReference>